<dbReference type="GO" id="GO:0003677">
    <property type="term" value="F:DNA binding"/>
    <property type="evidence" value="ECO:0007669"/>
    <property type="project" value="UniProtKB-KW"/>
</dbReference>
<dbReference type="PANTHER" id="PTHR40661">
    <property type="match status" value="1"/>
</dbReference>
<reference evidence="5" key="1">
    <citation type="journal article" date="2012" name="PLoS ONE">
        <title>Gene sets for utilization of primary and secondary nutrition supplies in the distal gut of endangered iberian lynx.</title>
        <authorList>
            <person name="Alcaide M."/>
            <person name="Messina E."/>
            <person name="Richter M."/>
            <person name="Bargiela R."/>
            <person name="Peplies J."/>
            <person name="Huws S.A."/>
            <person name="Newbold C.J."/>
            <person name="Golyshin P.N."/>
            <person name="Simon M.A."/>
            <person name="Lopez G."/>
            <person name="Yakimov M.M."/>
            <person name="Ferrer M."/>
        </authorList>
    </citation>
    <scope>NUCLEOTIDE SEQUENCE</scope>
</reference>
<evidence type="ECO:0000259" key="4">
    <source>
        <dbReference type="Pfam" id="PF00717"/>
    </source>
</evidence>
<evidence type="ECO:0000256" key="2">
    <source>
        <dbReference type="ARBA" id="ARBA00023125"/>
    </source>
</evidence>
<sequence length="230" mass="26107">MNVVQRILEAYNYLYNSGLVHNKSMFASKIGMNRTGVSSALNGSERYATVQMLRKINYSFGSPFNSEWVESGEGNMLTDPTNAIAKKYEPYNNNRIKFVPVSATASFVDSLYDVAYDMETTEIPNTRNEIFDDTYVIFQVDGSSMEPTVHHGSKILAKQIDDCQWENASGVVVVVYGKSLVIKRIKKNALYLDNRLVLSSDNQSYGELDIERREIRGMWQALRIIDQDIV</sequence>
<feature type="domain" description="Peptidase S24/S26A/S26B/S26C" evidence="4">
    <location>
        <begin position="132"/>
        <end position="213"/>
    </location>
</feature>
<name>J9FQK7_9ZZZZ</name>
<evidence type="ECO:0000256" key="1">
    <source>
        <dbReference type="ARBA" id="ARBA00023015"/>
    </source>
</evidence>
<dbReference type="CDD" id="cd06529">
    <property type="entry name" value="S24_LexA-like"/>
    <property type="match status" value="1"/>
</dbReference>
<dbReference type="Pfam" id="PF00717">
    <property type="entry name" value="Peptidase_S24"/>
    <property type="match status" value="1"/>
</dbReference>
<dbReference type="InterPro" id="IPR036286">
    <property type="entry name" value="LexA/Signal_pep-like_sf"/>
</dbReference>
<dbReference type="AlphaFoldDB" id="J9FQK7"/>
<dbReference type="SUPFAM" id="SSF51306">
    <property type="entry name" value="LexA/Signal peptidase"/>
    <property type="match status" value="1"/>
</dbReference>
<keyword evidence="3" id="KW-0804">Transcription</keyword>
<dbReference type="InterPro" id="IPR015927">
    <property type="entry name" value="Peptidase_S24_S26A/B/C"/>
</dbReference>
<evidence type="ECO:0000313" key="5">
    <source>
        <dbReference type="EMBL" id="EJW89639.1"/>
    </source>
</evidence>
<accession>J9FQK7</accession>
<proteinExistence type="predicted"/>
<dbReference type="PANTHER" id="PTHR40661:SF3">
    <property type="entry name" value="FELS-1 PROPHAGE TRANSCRIPTIONAL REGULATOR"/>
    <property type="match status" value="1"/>
</dbReference>
<gene>
    <name evidence="5" type="ORF">EVA_22239</name>
</gene>
<keyword evidence="1" id="KW-0805">Transcription regulation</keyword>
<protein>
    <submittedName>
        <fullName evidence="5">Transcriptional regulator</fullName>
    </submittedName>
</protein>
<keyword evidence="2" id="KW-0238">DNA-binding</keyword>
<dbReference type="Gene3D" id="2.10.109.10">
    <property type="entry name" value="Umud Fragment, subunit A"/>
    <property type="match status" value="1"/>
</dbReference>
<organism evidence="5">
    <name type="scientific">gut metagenome</name>
    <dbReference type="NCBI Taxonomy" id="749906"/>
    <lineage>
        <taxon>unclassified sequences</taxon>
        <taxon>metagenomes</taxon>
        <taxon>organismal metagenomes</taxon>
    </lineage>
</organism>
<evidence type="ECO:0000256" key="3">
    <source>
        <dbReference type="ARBA" id="ARBA00023163"/>
    </source>
</evidence>
<comment type="caution">
    <text evidence="5">The sequence shown here is derived from an EMBL/GenBank/DDBJ whole genome shotgun (WGS) entry which is preliminary data.</text>
</comment>
<dbReference type="InterPro" id="IPR039418">
    <property type="entry name" value="LexA-like"/>
</dbReference>
<dbReference type="EMBL" id="AMCI01009345">
    <property type="protein sequence ID" value="EJW89639.1"/>
    <property type="molecule type" value="Genomic_DNA"/>
</dbReference>